<name>A0A2K8KMU7_9GAMM</name>
<proteinExistence type="inferred from homology"/>
<dbReference type="PRINTS" id="PR01270">
    <property type="entry name" value="HDASUPER"/>
</dbReference>
<reference evidence="3 4" key="1">
    <citation type="journal article" date="2017" name="Environ. Microbiol.">
        <title>Genomic and physiological analyses of 'Reinekea forsetii' reveal a versatile opportunistic lifestyle during spring algae blooms.</title>
        <authorList>
            <person name="Avci B."/>
            <person name="Hahnke R.L."/>
            <person name="Chafee M."/>
            <person name="Fischer T."/>
            <person name="Gruber-Vodicka H."/>
            <person name="Tegetmeyer H.E."/>
            <person name="Harder J."/>
            <person name="Fuchs B.M."/>
            <person name="Amann R.I."/>
            <person name="Teeling H."/>
        </authorList>
    </citation>
    <scope>NUCLEOTIDE SEQUENCE [LARGE SCALE GENOMIC DNA]</scope>
    <source>
        <strain evidence="3 4">Hel1_31_D35</strain>
    </source>
</reference>
<dbReference type="InterPro" id="IPR023696">
    <property type="entry name" value="Ureohydrolase_dom_sf"/>
</dbReference>
<keyword evidence="4" id="KW-1185">Reference proteome</keyword>
<feature type="domain" description="Histone deacetylase" evidence="2">
    <location>
        <begin position="21"/>
        <end position="304"/>
    </location>
</feature>
<evidence type="ECO:0000313" key="4">
    <source>
        <dbReference type="Proteomes" id="UP000229757"/>
    </source>
</evidence>
<dbReference type="InterPro" id="IPR000286">
    <property type="entry name" value="HDACs"/>
</dbReference>
<dbReference type="InterPro" id="IPR023801">
    <property type="entry name" value="His_deacetylse_dom"/>
</dbReference>
<evidence type="ECO:0000259" key="2">
    <source>
        <dbReference type="Pfam" id="PF00850"/>
    </source>
</evidence>
<dbReference type="Proteomes" id="UP000229757">
    <property type="component" value="Chromosome"/>
</dbReference>
<dbReference type="GO" id="GO:0040029">
    <property type="term" value="P:epigenetic regulation of gene expression"/>
    <property type="evidence" value="ECO:0007669"/>
    <property type="project" value="TreeGrafter"/>
</dbReference>
<sequence>MTKTALIFHEHCELHDMGEDHPESPRRTQAIREQLIKTGLMPDLVQLRAEQASTEQVLRVHHQTYVEQLDRISPKQGLVQADPDTLIGPYTWEASYRAAGAGVQAVDGILNGEFDRAFCAVRPPGHHAEPNVTMGFCFFNNVAIAVEHAIKHHGLKKVAIIDFDVHQCNGTIEMFQNRPDVAIFTSFQHPFYPNSHWAAEHPHIHLTPMVAYSDFRDVKLAWQEQWRPALVAHQPEMIFISAGFDAHTKDPMSQTNWQSEDFYWLTDAIVTLANELCAGRIVSVLEGGYHLAALAESAELHIRRLTEE</sequence>
<evidence type="ECO:0000313" key="3">
    <source>
        <dbReference type="EMBL" id="ATX76158.1"/>
    </source>
</evidence>
<dbReference type="CDD" id="cd11599">
    <property type="entry name" value="HDAC_classII_2"/>
    <property type="match status" value="1"/>
</dbReference>
<dbReference type="AlphaFoldDB" id="A0A2K8KMU7"/>
<dbReference type="RefSeq" id="WP_100256519.1">
    <property type="nucleotide sequence ID" value="NZ_CP011797.1"/>
</dbReference>
<dbReference type="PANTHER" id="PTHR10625:SF10">
    <property type="entry name" value="HISTONE DEACETYLASE HDAC1"/>
    <property type="match status" value="1"/>
</dbReference>
<dbReference type="EMBL" id="CP011797">
    <property type="protein sequence ID" value="ATX76158.1"/>
    <property type="molecule type" value="Genomic_DNA"/>
</dbReference>
<dbReference type="Gene3D" id="3.40.800.20">
    <property type="entry name" value="Histone deacetylase domain"/>
    <property type="match status" value="1"/>
</dbReference>
<dbReference type="GO" id="GO:0004407">
    <property type="term" value="F:histone deacetylase activity"/>
    <property type="evidence" value="ECO:0007669"/>
    <property type="project" value="TreeGrafter"/>
</dbReference>
<dbReference type="SUPFAM" id="SSF52768">
    <property type="entry name" value="Arginase/deacetylase"/>
    <property type="match status" value="1"/>
</dbReference>
<dbReference type="PANTHER" id="PTHR10625">
    <property type="entry name" value="HISTONE DEACETYLASE HDAC1-RELATED"/>
    <property type="match status" value="1"/>
</dbReference>
<dbReference type="InterPro" id="IPR037138">
    <property type="entry name" value="His_deacetylse_dom_sf"/>
</dbReference>
<gene>
    <name evidence="3" type="ORF">REIFOR_01001</name>
</gene>
<comment type="similarity">
    <text evidence="1">Belongs to the histone deacetylase family.</text>
</comment>
<organism evidence="3 4">
    <name type="scientific">Reinekea forsetii</name>
    <dbReference type="NCBI Taxonomy" id="1336806"/>
    <lineage>
        <taxon>Bacteria</taxon>
        <taxon>Pseudomonadati</taxon>
        <taxon>Pseudomonadota</taxon>
        <taxon>Gammaproteobacteria</taxon>
        <taxon>Oceanospirillales</taxon>
        <taxon>Saccharospirillaceae</taxon>
        <taxon>Reinekea</taxon>
    </lineage>
</organism>
<protein>
    <submittedName>
        <fullName evidence="3">Histone deacetylase superfamily protein</fullName>
    </submittedName>
</protein>
<accession>A0A2K8KMU7</accession>
<dbReference type="KEGG" id="rfo:REIFOR_01001"/>
<dbReference type="OrthoDB" id="9808367at2"/>
<dbReference type="Pfam" id="PF00850">
    <property type="entry name" value="Hist_deacetyl"/>
    <property type="match status" value="1"/>
</dbReference>
<evidence type="ECO:0000256" key="1">
    <source>
        <dbReference type="ARBA" id="ARBA00005947"/>
    </source>
</evidence>